<gene>
    <name evidence="1" type="ORF">MXD59_14340</name>
</gene>
<accession>A0ABT0JZG2</accession>
<dbReference type="InterPro" id="IPR032710">
    <property type="entry name" value="NTF2-like_dom_sf"/>
</dbReference>
<comment type="caution">
    <text evidence="1">The sequence shown here is derived from an EMBL/GenBank/DDBJ whole genome shotgun (WGS) entry which is preliminary data.</text>
</comment>
<evidence type="ECO:0000313" key="1">
    <source>
        <dbReference type="EMBL" id="MCK9876945.1"/>
    </source>
</evidence>
<dbReference type="EMBL" id="JALKFT010000013">
    <property type="protein sequence ID" value="MCK9876945.1"/>
    <property type="molecule type" value="Genomic_DNA"/>
</dbReference>
<sequence length="249" mass="27628">MSDYLLTAYVAVWNEPDPAARRAALARLWAPDGLHHTQTRRFRGLEELSARVTEAYDQFVGGSGLRFVSGEDLDTHHDVARFTWKMQPGNSEEVLAVGFDLLVLDDTGRITVDYQFNEPPPSVADLDQLAQRFLALATVTDREQLAKEIDDLYAPDARLVEPDGVHEGRAALTDVLATIGSELTDDHLLPRLTGNASAQHDALRFGWELVPAEAGGQPVATGLDFLIRDEQGLVRNHYRFSSTTDHRPQ</sequence>
<proteinExistence type="predicted"/>
<dbReference type="Gene3D" id="3.10.450.50">
    <property type="match status" value="2"/>
</dbReference>
<name>A0ABT0JZG2_9ACTN</name>
<keyword evidence="2" id="KW-1185">Reference proteome</keyword>
<reference evidence="1 2" key="1">
    <citation type="submission" date="2022-04" db="EMBL/GenBank/DDBJ databases">
        <title>Genome diversity in the genus Frankia.</title>
        <authorList>
            <person name="Carlos-Shanley C."/>
            <person name="Hahn D."/>
        </authorList>
    </citation>
    <scope>NUCLEOTIDE SEQUENCE [LARGE SCALE GENOMIC DNA]</scope>
    <source>
        <strain evidence="1 2">Ag45/Mut15</strain>
    </source>
</reference>
<evidence type="ECO:0000313" key="2">
    <source>
        <dbReference type="Proteomes" id="UP001201873"/>
    </source>
</evidence>
<protein>
    <submittedName>
        <fullName evidence="1">Nuclear transport factor 2 family protein</fullName>
    </submittedName>
</protein>
<organism evidence="1 2">
    <name type="scientific">Frankia umida</name>
    <dbReference type="NCBI Taxonomy" id="573489"/>
    <lineage>
        <taxon>Bacteria</taxon>
        <taxon>Bacillati</taxon>
        <taxon>Actinomycetota</taxon>
        <taxon>Actinomycetes</taxon>
        <taxon>Frankiales</taxon>
        <taxon>Frankiaceae</taxon>
        <taxon>Frankia</taxon>
    </lineage>
</organism>
<dbReference type="Proteomes" id="UP001201873">
    <property type="component" value="Unassembled WGS sequence"/>
</dbReference>
<dbReference type="RefSeq" id="WP_248825256.1">
    <property type="nucleotide sequence ID" value="NZ_JALKFT010000013.1"/>
</dbReference>
<dbReference type="SUPFAM" id="SSF54427">
    <property type="entry name" value="NTF2-like"/>
    <property type="match status" value="2"/>
</dbReference>